<dbReference type="Proteomes" id="UP000186351">
    <property type="component" value="Chromosome"/>
</dbReference>
<accession>A0A1Z2XDU7</accession>
<accession>A0A1B1S7V4</accession>
<sequence length="154" mass="18202">MIIPTAIKEILVHNHWDEFNFQMMQDSYIDKLRQSYSKFDYPLNESIISKIALFYNMKLELNQSDILYFDVKKIKKYRPEAMQKVALKLGVNKVIYLADIHPGYLIVWLDEQEQVWADYDNLVYYYGSDIFSGIQNIVSGNILETIKSVSNDER</sequence>
<reference evidence="2" key="1">
    <citation type="submission" date="2016-04" db="EMBL/GenBank/DDBJ databases">
        <title>Complete Genome Sequences of Twelve Strains of a Stable Defined Moderately Diverse Mouse Microbiota 2 (sDMDMm2).</title>
        <authorList>
            <person name="Uchimura Y."/>
            <person name="Wyss M."/>
            <person name="Brugiroux S."/>
            <person name="Limenitakis J.P."/>
            <person name="Stecher B."/>
            <person name="McCoy K.D."/>
            <person name="Macpherson A.J."/>
        </authorList>
    </citation>
    <scope>NUCLEOTIDE SEQUENCE [LARGE SCALE GENOMIC DNA]</scope>
    <source>
        <strain evidence="2">YL27</strain>
    </source>
</reference>
<evidence type="ECO:0000313" key="1">
    <source>
        <dbReference type="EMBL" id="ANU62875.1"/>
    </source>
</evidence>
<dbReference type="AlphaFoldDB" id="A0A1B1S7V4"/>
<name>A0A1B1S7V4_9BACT</name>
<keyword evidence="2" id="KW-1185">Reference proteome</keyword>
<evidence type="ECO:0000313" key="2">
    <source>
        <dbReference type="Proteomes" id="UP000186351"/>
    </source>
</evidence>
<dbReference type="EMBL" id="CP015402">
    <property type="protein sequence ID" value="ANU62875.1"/>
    <property type="molecule type" value="Genomic_DNA"/>
</dbReference>
<proteinExistence type="predicted"/>
<dbReference type="GeneID" id="65535908"/>
<dbReference type="STRING" id="1796646.A4V02_03485"/>
<dbReference type="OrthoDB" id="1026907at2"/>
<gene>
    <name evidence="1" type="ORF">A4V02_03485</name>
</gene>
<protein>
    <submittedName>
        <fullName evidence="1">Uncharacterized protein</fullName>
    </submittedName>
</protein>
<dbReference type="RefSeq" id="WP_065538023.1">
    <property type="nucleotide sequence ID" value="NZ_CAJTJN010000022.1"/>
</dbReference>
<organism evidence="1 2">
    <name type="scientific">Muribaculum intestinale</name>
    <dbReference type="NCBI Taxonomy" id="1796646"/>
    <lineage>
        <taxon>Bacteria</taxon>
        <taxon>Pseudomonadati</taxon>
        <taxon>Bacteroidota</taxon>
        <taxon>Bacteroidia</taxon>
        <taxon>Bacteroidales</taxon>
        <taxon>Muribaculaceae</taxon>
        <taxon>Muribaculum</taxon>
    </lineage>
</organism>
<dbReference type="KEGG" id="pary:A4V02_03485"/>